<gene>
    <name evidence="4" type="primary">LOC106174377</name>
</gene>
<keyword evidence="4" id="KW-0282">Flagellum</keyword>
<keyword evidence="3" id="KW-1185">Reference proteome</keyword>
<dbReference type="GO" id="GO:0044458">
    <property type="term" value="P:motile cilium assembly"/>
    <property type="evidence" value="ECO:0007669"/>
    <property type="project" value="TreeGrafter"/>
</dbReference>
<dbReference type="Pfam" id="PF24507">
    <property type="entry name" value="Ig_CFAP65_4th"/>
    <property type="match status" value="1"/>
</dbReference>
<dbReference type="InParanoid" id="A0A1S3JN44"/>
<dbReference type="GO" id="GO:0003341">
    <property type="term" value="P:cilium movement"/>
    <property type="evidence" value="ECO:0007669"/>
    <property type="project" value="InterPro"/>
</dbReference>
<reference evidence="4" key="2">
    <citation type="submission" date="2025-08" db="UniProtKB">
        <authorList>
            <consortium name="RefSeq"/>
        </authorList>
    </citation>
    <scope>IDENTIFICATION</scope>
</reference>
<proteinExistence type="predicted"/>
<dbReference type="PANTHER" id="PTHR46500">
    <property type="entry name" value="CILIA- AND FLAGELLA-ASSOCIATED PROTEIN 221"/>
    <property type="match status" value="1"/>
</dbReference>
<evidence type="ECO:0000256" key="1">
    <source>
        <dbReference type="SAM" id="MobiDB-lite"/>
    </source>
</evidence>
<dbReference type="RefSeq" id="XP_013411374.1">
    <property type="nucleotide sequence ID" value="XM_013555920.1"/>
</dbReference>
<evidence type="ECO:0000313" key="4">
    <source>
        <dbReference type="RefSeq" id="XP_013411374.1"/>
    </source>
</evidence>
<evidence type="ECO:0000259" key="2">
    <source>
        <dbReference type="Pfam" id="PF24507"/>
    </source>
</evidence>
<sequence length="921" mass="105061">MAATQPMTRTFGINGTRTTGKLLDLQLVEPSKPIKVPNHLLDSKIYAKVGQNLVVQATPSIIYYGGFELGKVHKVELHIGNVDTEVIRMHVIPPQTKYFDIKYKKQERLVPGMTLDCVVEFIPDEWRYYYDCIRINCKNEENLVIPIHAYPVMNTASFPTHVDFPSVPIGQQFSKTIPLKCDAPIDFEFQLSFLQPHPTFTVEPMSGMVPANGEVEITVTFAPTEFLTAHMKLQLVISQFNSKPLVCTFTGTSKPGLAKERTEMKQDLEEPEVNGMLDPRSLTPVDRARSRREKTKTSRSKPSTSRTLGPPQPKEVERDGIRFPPSLDTPYAIAQVLNQQAGKLRVKDLRDAIEAAKESSAPSSRQMKEAVFEQAVRKNVYEERQNQLRWQVKAGDDPIPNKRKVNVLGAREEAWKIYKMQRGDPLPVEEYNRTCTQCTFRRTVRYYTELGKEDVKFDTFVNNPWAVRQAALDKFAQAARTVLVRCRADNKIRGLKTMVLDWGKKKEKKANSGDGDEDEEEEEEEEESQTGPEMLQETLHSEKIHRQKFPYYVPPDIKDDMAPDALDFVPVEQTEVEVKKKVPYYNLKVPQQYRLQGYKPHSVQAASSGYVHPRLTRQLRTGAEDEVINIPVPATMKLDTSHEAEKEAETEREITAVEADLMLEDVRGDEAMSPQQEPVALRPPEALFNPIEYPPLHIFNPAPGLQVFQTPLPYAEVDQDFHLCPLPRYYRNDEHNPHATTQKKYLDREDIIKGAMTWKKFPSQGLTSLANTPTLTNVWVPRWTDPFSNDMLPEEVPPLFDGLAEEDKEHIMDEEDQGDDDHTKIDPIQLTPEMVNAQFSLIDPSQVPEEKDKHASEVFPHGNKMPLTNVPVGVAGPVPREKREQELDFFLNKKYNRLGSKIQSRVDTMSKLTTKPELILK</sequence>
<reference evidence="4" key="1">
    <citation type="journal article" date="2015" name="Nat. Commun.">
        <title>The Lingula genome provides insights into brachiopod evolution and the origin of phosphate biomineralization.</title>
        <authorList>
            <person name="Luo Y.J."/>
            <person name="Takeuchi T."/>
            <person name="Koyanagi R."/>
            <person name="Yamada L."/>
            <person name="Kanda M."/>
            <person name="Khalturina M."/>
            <person name="Fujie M."/>
            <person name="Yamasaki S.I."/>
            <person name="Endo K."/>
            <person name="Satoh N."/>
        </authorList>
    </citation>
    <scope>NUCLEOTIDE SEQUENCE</scope>
</reference>
<dbReference type="Gene3D" id="2.60.40.10">
    <property type="entry name" value="Immunoglobulins"/>
    <property type="match status" value="1"/>
</dbReference>
<dbReference type="Proteomes" id="UP000085678">
    <property type="component" value="Unplaced"/>
</dbReference>
<protein>
    <submittedName>
        <fullName evidence="4">Cilia- and flagella-associated protein 221</fullName>
    </submittedName>
</protein>
<dbReference type="KEGG" id="lak:106174377"/>
<feature type="compositionally biased region" description="Basic and acidic residues" evidence="1">
    <location>
        <begin position="257"/>
        <end position="268"/>
    </location>
</feature>
<dbReference type="STRING" id="7574.A0A1S3JN44"/>
<dbReference type="GO" id="GO:0097729">
    <property type="term" value="C:9+2 motile cilium"/>
    <property type="evidence" value="ECO:0007669"/>
    <property type="project" value="TreeGrafter"/>
</dbReference>
<feature type="domain" description="CFAP65 fourth Ig-like" evidence="2">
    <location>
        <begin position="162"/>
        <end position="252"/>
    </location>
</feature>
<dbReference type="InterPro" id="IPR029676">
    <property type="entry name" value="CFAP221"/>
</dbReference>
<feature type="region of interest" description="Disordered" evidence="1">
    <location>
        <begin position="251"/>
        <end position="324"/>
    </location>
</feature>
<evidence type="ECO:0000313" key="3">
    <source>
        <dbReference type="Proteomes" id="UP000085678"/>
    </source>
</evidence>
<keyword evidence="4" id="KW-0966">Cell projection</keyword>
<dbReference type="InterPro" id="IPR058536">
    <property type="entry name" value="Ig_CFAP65_4th"/>
</dbReference>
<organism evidence="3 4">
    <name type="scientific">Lingula anatina</name>
    <name type="common">Brachiopod</name>
    <name type="synonym">Lingula unguis</name>
    <dbReference type="NCBI Taxonomy" id="7574"/>
    <lineage>
        <taxon>Eukaryota</taxon>
        <taxon>Metazoa</taxon>
        <taxon>Spiralia</taxon>
        <taxon>Lophotrochozoa</taxon>
        <taxon>Brachiopoda</taxon>
        <taxon>Linguliformea</taxon>
        <taxon>Lingulata</taxon>
        <taxon>Lingulida</taxon>
        <taxon>Linguloidea</taxon>
        <taxon>Lingulidae</taxon>
        <taxon>Lingula</taxon>
    </lineage>
</organism>
<feature type="region of interest" description="Disordered" evidence="1">
    <location>
        <begin position="506"/>
        <end position="535"/>
    </location>
</feature>
<dbReference type="PANTHER" id="PTHR46500:SF1">
    <property type="entry name" value="CILIA- AND FLAGELLA-ASSOCIATED PROTEIN 221"/>
    <property type="match status" value="1"/>
</dbReference>
<accession>A0A1S3JN44</accession>
<feature type="compositionally biased region" description="Acidic residues" evidence="1">
    <location>
        <begin position="514"/>
        <end position="528"/>
    </location>
</feature>
<dbReference type="OrthoDB" id="5538672at2759"/>
<feature type="compositionally biased region" description="Basic residues" evidence="1">
    <location>
        <begin position="289"/>
        <end position="299"/>
    </location>
</feature>
<keyword evidence="4" id="KW-0969">Cilium</keyword>
<dbReference type="InterPro" id="IPR013783">
    <property type="entry name" value="Ig-like_fold"/>
</dbReference>
<dbReference type="GeneID" id="106174377"/>
<name>A0A1S3JN44_LINAN</name>
<dbReference type="AlphaFoldDB" id="A0A1S3JN44"/>